<gene>
    <name evidence="4" type="ORF">A4V15_02690</name>
</gene>
<feature type="compositionally biased region" description="Basic and acidic residues" evidence="2">
    <location>
        <begin position="28"/>
        <end position="63"/>
    </location>
</feature>
<dbReference type="AlphaFoldDB" id="A0A178LGK7"/>
<evidence type="ECO:0000313" key="5">
    <source>
        <dbReference type="Proteomes" id="UP000078356"/>
    </source>
</evidence>
<dbReference type="SUPFAM" id="SSF69047">
    <property type="entry name" value="Hypothetical protein YjbJ"/>
    <property type="match status" value="1"/>
</dbReference>
<evidence type="ECO:0000259" key="3">
    <source>
        <dbReference type="Pfam" id="PF05532"/>
    </source>
</evidence>
<accession>A0A178LGK7</accession>
<comment type="similarity">
    <text evidence="1">Belongs to the UPF0337 (CsbD) family.</text>
</comment>
<sequence>MSSTSDKIKGTAKEVAGKVKQGVGDATDNSRMKGEGRAQEAEGKLQKNVGKGKEAVKNTIDRA</sequence>
<evidence type="ECO:0000256" key="2">
    <source>
        <dbReference type="SAM" id="MobiDB-lite"/>
    </source>
</evidence>
<comment type="caution">
    <text evidence="4">The sequence shown here is derived from an EMBL/GenBank/DDBJ whole genome shotgun (WGS) entry which is preliminary data.</text>
</comment>
<proteinExistence type="inferred from homology"/>
<feature type="domain" description="CsbD-like" evidence="3">
    <location>
        <begin position="6"/>
        <end position="57"/>
    </location>
</feature>
<dbReference type="EMBL" id="LWCR01000012">
    <property type="protein sequence ID" value="OAN29865.1"/>
    <property type="molecule type" value="Genomic_DNA"/>
</dbReference>
<dbReference type="InterPro" id="IPR036629">
    <property type="entry name" value="YjbJ_sf"/>
</dbReference>
<evidence type="ECO:0000313" key="4">
    <source>
        <dbReference type="EMBL" id="OAN29865.1"/>
    </source>
</evidence>
<feature type="compositionally biased region" description="Basic and acidic residues" evidence="2">
    <location>
        <begin position="1"/>
        <end position="17"/>
    </location>
</feature>
<dbReference type="Pfam" id="PF05532">
    <property type="entry name" value="CsbD"/>
    <property type="match status" value="1"/>
</dbReference>
<dbReference type="Gene3D" id="1.10.1470.10">
    <property type="entry name" value="YjbJ"/>
    <property type="match status" value="1"/>
</dbReference>
<dbReference type="InterPro" id="IPR008462">
    <property type="entry name" value="CsbD"/>
</dbReference>
<name>A0A178LGK7_9PSED</name>
<feature type="region of interest" description="Disordered" evidence="2">
    <location>
        <begin position="1"/>
        <end position="63"/>
    </location>
</feature>
<protein>
    <recommendedName>
        <fullName evidence="3">CsbD-like domain-containing protein</fullName>
    </recommendedName>
</protein>
<dbReference type="OrthoDB" id="7226109at2"/>
<reference evidence="4 5" key="1">
    <citation type="submission" date="2016-04" db="EMBL/GenBank/DDBJ databases">
        <title>Draft Genome Sequences of Staphylococcus capitis Strain H36, S. capitis Strain H65, S. cohnii Strain H62, S. hominis Strain H69, Mycobacterium iranicum Strain H39, Plantibacter sp. Strain H53, Pseudomonas oryzihabitans Strain H72, and Microbacterium sp. Strain H83, isolated from residential settings.</title>
        <authorList>
            <person name="Lymperopoulou D."/>
            <person name="Adams R.I."/>
            <person name="Lindow S."/>
            <person name="Coil D.A."/>
            <person name="Jospin G."/>
            <person name="Eisen J.A."/>
        </authorList>
    </citation>
    <scope>NUCLEOTIDE SEQUENCE [LARGE SCALE GENOMIC DNA]</scope>
    <source>
        <strain evidence="4 5">H72</strain>
    </source>
</reference>
<evidence type="ECO:0000256" key="1">
    <source>
        <dbReference type="ARBA" id="ARBA00009129"/>
    </source>
</evidence>
<dbReference type="RefSeq" id="WP_026083651.1">
    <property type="nucleotide sequence ID" value="NZ_CP102428.1"/>
</dbReference>
<organism evidence="4 5">
    <name type="scientific">Pseudomonas oryzihabitans</name>
    <dbReference type="NCBI Taxonomy" id="47885"/>
    <lineage>
        <taxon>Bacteria</taxon>
        <taxon>Pseudomonadati</taxon>
        <taxon>Pseudomonadota</taxon>
        <taxon>Gammaproteobacteria</taxon>
        <taxon>Pseudomonadales</taxon>
        <taxon>Pseudomonadaceae</taxon>
        <taxon>Pseudomonas</taxon>
    </lineage>
</organism>
<dbReference type="Proteomes" id="UP000078356">
    <property type="component" value="Unassembled WGS sequence"/>
</dbReference>